<keyword evidence="3" id="KW-1185">Reference proteome</keyword>
<dbReference type="Proteomes" id="UP000092462">
    <property type="component" value="Unassembled WGS sequence"/>
</dbReference>
<dbReference type="Pfam" id="PF08313">
    <property type="entry name" value="SCA7"/>
    <property type="match status" value="1"/>
</dbReference>
<dbReference type="PANTHER" id="PTHR15117:SF24">
    <property type="entry name" value="SCA7 DOMAIN-CONTAINING PROTEIN"/>
    <property type="match status" value="1"/>
</dbReference>
<evidence type="ECO:0000256" key="1">
    <source>
        <dbReference type="SAM" id="MobiDB-lite"/>
    </source>
</evidence>
<dbReference type="PANTHER" id="PTHR15117">
    <property type="entry name" value="ATAXIN 7 RELATED"/>
    <property type="match status" value="1"/>
</dbReference>
<dbReference type="Gene3D" id="6.10.140.1270">
    <property type="match status" value="1"/>
</dbReference>
<evidence type="ECO:0000313" key="3">
    <source>
        <dbReference type="Proteomes" id="UP000092462"/>
    </source>
</evidence>
<evidence type="ECO:0000313" key="2">
    <source>
        <dbReference type="EnsemblMetazoa" id="PPAI002099-PA"/>
    </source>
</evidence>
<dbReference type="InterPro" id="IPR013243">
    <property type="entry name" value="SCA7_dom"/>
</dbReference>
<feature type="region of interest" description="Disordered" evidence="1">
    <location>
        <begin position="101"/>
        <end position="123"/>
    </location>
</feature>
<feature type="compositionally biased region" description="Basic and acidic residues" evidence="1">
    <location>
        <begin position="159"/>
        <end position="171"/>
    </location>
</feature>
<name>A0A1B0GM32_PHLPP</name>
<dbReference type="EMBL" id="AJVK01023902">
    <property type="status" value="NOT_ANNOTATED_CDS"/>
    <property type="molecule type" value="Genomic_DNA"/>
</dbReference>
<reference evidence="2" key="1">
    <citation type="submission" date="2022-08" db="UniProtKB">
        <authorList>
            <consortium name="EnsemblMetazoa"/>
        </authorList>
    </citation>
    <scope>IDENTIFICATION</scope>
    <source>
        <strain evidence="2">Israel</strain>
    </source>
</reference>
<dbReference type="InterPro" id="IPR052237">
    <property type="entry name" value="Ataxin-7-like_regulator"/>
</dbReference>
<feature type="region of interest" description="Disordered" evidence="1">
    <location>
        <begin position="266"/>
        <end position="287"/>
    </location>
</feature>
<accession>A0A1B0GM32</accession>
<feature type="region of interest" description="Disordered" evidence="1">
    <location>
        <begin position="136"/>
        <end position="177"/>
    </location>
</feature>
<dbReference type="AlphaFoldDB" id="A0A1B0GM32"/>
<dbReference type="VEuPathDB" id="VectorBase:PPAPM1_006067"/>
<dbReference type="VEuPathDB" id="VectorBase:PPAI002099"/>
<protein>
    <submittedName>
        <fullName evidence="2">Uncharacterized protein</fullName>
    </submittedName>
</protein>
<dbReference type="EnsemblMetazoa" id="PPAI002099-RA">
    <property type="protein sequence ID" value="PPAI002099-PA"/>
    <property type="gene ID" value="PPAI002099"/>
</dbReference>
<organism evidence="2 3">
    <name type="scientific">Phlebotomus papatasi</name>
    <name type="common">Sandfly</name>
    <dbReference type="NCBI Taxonomy" id="29031"/>
    <lineage>
        <taxon>Eukaryota</taxon>
        <taxon>Metazoa</taxon>
        <taxon>Ecdysozoa</taxon>
        <taxon>Arthropoda</taxon>
        <taxon>Hexapoda</taxon>
        <taxon>Insecta</taxon>
        <taxon>Pterygota</taxon>
        <taxon>Neoptera</taxon>
        <taxon>Endopterygota</taxon>
        <taxon>Diptera</taxon>
        <taxon>Nematocera</taxon>
        <taxon>Psychodoidea</taxon>
        <taxon>Psychodidae</taxon>
        <taxon>Phlebotomus</taxon>
        <taxon>Phlebotomus</taxon>
    </lineage>
</organism>
<dbReference type="PROSITE" id="PS51505">
    <property type="entry name" value="SCA7"/>
    <property type="match status" value="1"/>
</dbReference>
<proteinExistence type="predicted"/>
<sequence length="513" mass="55315">MRLDGTDLAIYGSSDSDRYTAVVCHFCGSVVKPQALQAHMNSHATDSSGDVQVALTDGKSWASSQRQDTNASASEEVSTVCLDNQLKPPMTATACMSSGLPILQHGTSPSKGTTAPPHTDSLESMDSLLQSDNLISNSAKASVPPRKGATGRGRGRQPGAKDREYDPDRHCGVPVESGKPCTRTLTCKSHALSLRRQVGGRSVPFDKLLLEHRNSRAARSQSPLRHPTEEPDPVDGEDSKIPIKLTDCSVTLNKLKREHTVSILSKAKRQHLDHESPRSVQKQKSRSDIFDVSSIASAQMAQVPPAAPTVTSVTSMEAPDISLQHISQASEQQLTVAVPLSMISVMNLSGSVPCQDDGITEMTQPPPALHPDSGLFTLSNRARRDLQRSKLHLLRRSGVKSEDQETAQESIEEFPDIDTWHSTIPRPCQINCMKLRRIGGGSILSRRFCNFRKALLANMSSTSMATTPGQSTISTSVGTVASLLSGRSGVGSSTAKHTTYLDKVNFPGERIKV</sequence>
<feature type="region of interest" description="Disordered" evidence="1">
    <location>
        <begin position="214"/>
        <end position="241"/>
    </location>
</feature>